<feature type="region of interest" description="Disordered" evidence="1">
    <location>
        <begin position="262"/>
        <end position="381"/>
    </location>
</feature>
<feature type="compositionally biased region" description="Basic and acidic residues" evidence="1">
    <location>
        <begin position="269"/>
        <end position="278"/>
    </location>
</feature>
<dbReference type="OrthoDB" id="3917769at2759"/>
<dbReference type="GO" id="GO:0003677">
    <property type="term" value="F:DNA binding"/>
    <property type="evidence" value="ECO:0007669"/>
    <property type="project" value="InterPro"/>
</dbReference>
<reference evidence="2 3" key="2">
    <citation type="journal article" date="2012" name="PLoS Pathog.">
        <title>Diverse lifestyles and strategies of plant pathogenesis encoded in the genomes of eighteen Dothideomycetes fungi.</title>
        <authorList>
            <person name="Ohm R.A."/>
            <person name="Feau N."/>
            <person name="Henrissat B."/>
            <person name="Schoch C.L."/>
            <person name="Horwitz B.A."/>
            <person name="Barry K.W."/>
            <person name="Condon B.J."/>
            <person name="Copeland A.C."/>
            <person name="Dhillon B."/>
            <person name="Glaser F."/>
            <person name="Hesse C.N."/>
            <person name="Kosti I."/>
            <person name="LaButti K."/>
            <person name="Lindquist E.A."/>
            <person name="Lucas S."/>
            <person name="Salamov A.A."/>
            <person name="Bradshaw R.E."/>
            <person name="Ciuffetti L."/>
            <person name="Hamelin R.C."/>
            <person name="Kema G.H.J."/>
            <person name="Lawrence C."/>
            <person name="Scott J.A."/>
            <person name="Spatafora J.W."/>
            <person name="Turgeon B.G."/>
            <person name="de Wit P.J.G.M."/>
            <person name="Zhong S."/>
            <person name="Goodwin S.B."/>
            <person name="Grigoriev I.V."/>
        </authorList>
    </citation>
    <scope>NUCLEOTIDE SEQUENCE [LARGE SCALE GENOMIC DNA]</scope>
    <source>
        <strain evidence="3">NZE10 / CBS 128990</strain>
    </source>
</reference>
<feature type="compositionally biased region" description="Basic and acidic residues" evidence="1">
    <location>
        <begin position="292"/>
        <end position="311"/>
    </location>
</feature>
<feature type="compositionally biased region" description="Polar residues" evidence="1">
    <location>
        <begin position="217"/>
        <end position="230"/>
    </location>
</feature>
<feature type="compositionally biased region" description="Low complexity" evidence="1">
    <location>
        <begin position="77"/>
        <end position="88"/>
    </location>
</feature>
<dbReference type="InterPro" id="IPR017956">
    <property type="entry name" value="AT_hook_DNA-bd_motif"/>
</dbReference>
<protein>
    <submittedName>
        <fullName evidence="2">Uncharacterized protein</fullName>
    </submittedName>
</protein>
<gene>
    <name evidence="2" type="ORF">DOTSEDRAFT_76259</name>
</gene>
<evidence type="ECO:0000256" key="1">
    <source>
        <dbReference type="SAM" id="MobiDB-lite"/>
    </source>
</evidence>
<feature type="compositionally biased region" description="Basic residues" evidence="1">
    <location>
        <begin position="127"/>
        <end position="136"/>
    </location>
</feature>
<dbReference type="eggNOG" id="ENOG502T7IP">
    <property type="taxonomic scope" value="Eukaryota"/>
</dbReference>
<feature type="region of interest" description="Disordered" evidence="1">
    <location>
        <begin position="559"/>
        <end position="672"/>
    </location>
</feature>
<dbReference type="SMART" id="SM00384">
    <property type="entry name" value="AT_hook"/>
    <property type="match status" value="3"/>
</dbReference>
<feature type="region of interest" description="Disordered" evidence="1">
    <location>
        <begin position="398"/>
        <end position="433"/>
    </location>
</feature>
<sequence length="687" mass="75823">MSQGSPCKQDRIEKHLSRQRGAGVRNLTTNFGFSFGLQPANVEQQDHEQPPAKRRKSIHPQGTETAEESFALLAGDTQPQRPRTTRQTAAKRKQPRTFESPSDDKLETVATRRSGVQEDSLLVVKKLTARKGRPKRDHPATPINDAEKPKLEVPEGQARIVKKRGRPKQATSRSEERKSTDVVDSGDAIRQPAKPSKKRGRPPKALAAAGMMPLADPTSTIPELTKSVRSTTESLVHEDLMRPELSTKTLVPVVHIKPSIKKRGWPRKAQPEHNKPAAEVKPCPRSLMGGNEAKELSKVKDARRGHNDKGPGRRPRRQAAAIAMSKVSEGFIEEETPIDDKRRDPELATGRGRKKLPAPTLLSDASNSGTTDDHGAHASVHSNFRDRSDCVNAMAVPAHELRPQSSTPVNLQQKRDQKSKARPIVLPDPLDAKSDVFPDAVVRRDPPSTTKRVPLSEAPVNTAFQMSSLEKPGKGTKATRDTTQARLADVDRAFTTTRNTQVTRAFCKEPTPAQPRVSIIEKQHQREENLSQRPGCYPEAFASGFASVAEHCVPEANGVAEERRRDGRKRAQLAATASSEKVNKDHTVPSRKCRNASRHVQPATGATSLSEPSSKSVASRKTETHTDHSHKLDWISEKSRERQAPAAEKKPVSKRRENKDEEINAAEKDLDDLLSNIAAFVPQNMRA</sequence>
<dbReference type="Proteomes" id="UP000016933">
    <property type="component" value="Unassembled WGS sequence"/>
</dbReference>
<feature type="region of interest" description="Disordered" evidence="1">
    <location>
        <begin position="1"/>
        <end position="230"/>
    </location>
</feature>
<accession>N1PZ55</accession>
<reference evidence="3" key="1">
    <citation type="journal article" date="2012" name="PLoS Genet.">
        <title>The genomes of the fungal plant pathogens Cladosporium fulvum and Dothistroma septosporum reveal adaptation to different hosts and lifestyles but also signatures of common ancestry.</title>
        <authorList>
            <person name="de Wit P.J.G.M."/>
            <person name="van der Burgt A."/>
            <person name="Oekmen B."/>
            <person name="Stergiopoulos I."/>
            <person name="Abd-Elsalam K.A."/>
            <person name="Aerts A.L."/>
            <person name="Bahkali A.H."/>
            <person name="Beenen H.G."/>
            <person name="Chettri P."/>
            <person name="Cox M.P."/>
            <person name="Datema E."/>
            <person name="de Vries R.P."/>
            <person name="Dhillon B."/>
            <person name="Ganley A.R."/>
            <person name="Griffiths S.A."/>
            <person name="Guo Y."/>
            <person name="Hamelin R.C."/>
            <person name="Henrissat B."/>
            <person name="Kabir M.S."/>
            <person name="Jashni M.K."/>
            <person name="Kema G."/>
            <person name="Klaubauf S."/>
            <person name="Lapidus A."/>
            <person name="Levasseur A."/>
            <person name="Lindquist E."/>
            <person name="Mehrabi R."/>
            <person name="Ohm R.A."/>
            <person name="Owen T.J."/>
            <person name="Salamov A."/>
            <person name="Schwelm A."/>
            <person name="Schijlen E."/>
            <person name="Sun H."/>
            <person name="van den Burg H.A."/>
            <person name="van Ham R.C.H.J."/>
            <person name="Zhang S."/>
            <person name="Goodwin S.B."/>
            <person name="Grigoriev I.V."/>
            <person name="Collemare J."/>
            <person name="Bradshaw R.E."/>
        </authorList>
    </citation>
    <scope>NUCLEOTIDE SEQUENCE [LARGE SCALE GENOMIC DNA]</scope>
    <source>
        <strain evidence="3">NZE10 / CBS 128990</strain>
    </source>
</reference>
<dbReference type="HOGENOM" id="CLU_432212_0_0_1"/>
<proteinExistence type="predicted"/>
<feature type="compositionally biased region" description="Basic and acidic residues" evidence="1">
    <location>
        <begin position="620"/>
        <end position="668"/>
    </location>
</feature>
<keyword evidence="3" id="KW-1185">Reference proteome</keyword>
<feature type="compositionally biased region" description="Polar residues" evidence="1">
    <location>
        <begin position="604"/>
        <end position="619"/>
    </location>
</feature>
<evidence type="ECO:0000313" key="2">
    <source>
        <dbReference type="EMBL" id="EME48707.1"/>
    </source>
</evidence>
<name>N1PZ55_DOTSN</name>
<dbReference type="AlphaFoldDB" id="N1PZ55"/>
<dbReference type="OMA" id="HEASDIG"/>
<feature type="compositionally biased region" description="Polar residues" evidence="1">
    <location>
        <begin position="403"/>
        <end position="412"/>
    </location>
</feature>
<dbReference type="EMBL" id="KB446535">
    <property type="protein sequence ID" value="EME48707.1"/>
    <property type="molecule type" value="Genomic_DNA"/>
</dbReference>
<organism evidence="2 3">
    <name type="scientific">Dothistroma septosporum (strain NZE10 / CBS 128990)</name>
    <name type="common">Red band needle blight fungus</name>
    <name type="synonym">Mycosphaerella pini</name>
    <dbReference type="NCBI Taxonomy" id="675120"/>
    <lineage>
        <taxon>Eukaryota</taxon>
        <taxon>Fungi</taxon>
        <taxon>Dikarya</taxon>
        <taxon>Ascomycota</taxon>
        <taxon>Pezizomycotina</taxon>
        <taxon>Dothideomycetes</taxon>
        <taxon>Dothideomycetidae</taxon>
        <taxon>Mycosphaerellales</taxon>
        <taxon>Mycosphaerellaceae</taxon>
        <taxon>Dothistroma</taxon>
    </lineage>
</organism>
<evidence type="ECO:0000313" key="3">
    <source>
        <dbReference type="Proteomes" id="UP000016933"/>
    </source>
</evidence>